<name>A0ABS0A8B1_9FLAO</name>
<sequence length="628" mass="69225">MPYIFIMIKKVVFISIVVLWYASAKAQLQFCDGILGPAIFTEDFGTGSNNGPALSTTVTSYQYVNAAPQDGEYSISNDSGQLGSWFSFPDHTGNTDGKMFIVNAGFNAGQFYRTPINGLCENTPYEFSAWIMNVLDGVQNVCGSSEIPIQVRFEIWDATDTILLAVGAMNPKYADQRPTWIKYGLTFTTSAGQNGVILKMINVGAGGCGNDLAIDDISFNVCGDDVLIATTVGDTVVTNCENDPPQIIQLNATVLTGAPSLTAYQWQESTDGSTFTDIPGENNVSYTTPPLSMTTYYRVKLAGAPVNLTNSSCFSYSQIFEFRKVVVPLAIPRQNPYISCDGELVDLIVDVAPGTTAFWYDNATGGTSIHDDSIDYTTQVDGTYWVETIDISSGCTSSSRVPINFVNRTSPAVHSEDFLLCPGEVALLDTQFPIGFYRWSSGENTDRITVDTAGTYTCEVTNLEGCTSIASFQVDFIEVPIITGVHVVGDNLEVIMQNTGDFQYSINGLDYYNLPNFNINGLLQVMVRVKDRSGCDIAFYTFDRIEIPAFFTPNNDGYHDTWEIYNIEAFPGARLEIFDRHGKLLKQINNLVVGWDGLYDNQPLPSSDYWYKLHYNNQIITGHVTLKR</sequence>
<dbReference type="InterPro" id="IPR026341">
    <property type="entry name" value="T9SS_type_B"/>
</dbReference>
<dbReference type="EMBL" id="JADKYU010000786">
    <property type="protein sequence ID" value="MBF4985570.1"/>
    <property type="molecule type" value="Genomic_DNA"/>
</dbReference>
<organism evidence="2 3">
    <name type="scientific">Nonlabens mediterrranea</name>
    <dbReference type="NCBI Taxonomy" id="1419947"/>
    <lineage>
        <taxon>Bacteria</taxon>
        <taxon>Pseudomonadati</taxon>
        <taxon>Bacteroidota</taxon>
        <taxon>Flavobacteriia</taxon>
        <taxon>Flavobacteriales</taxon>
        <taxon>Flavobacteriaceae</taxon>
        <taxon>Nonlabens</taxon>
    </lineage>
</organism>
<evidence type="ECO:0000313" key="3">
    <source>
        <dbReference type="Proteomes" id="UP001194729"/>
    </source>
</evidence>
<proteinExistence type="predicted"/>
<dbReference type="NCBIfam" id="TIGR04131">
    <property type="entry name" value="Bac_Flav_CTERM"/>
    <property type="match status" value="1"/>
</dbReference>
<dbReference type="Gene3D" id="2.60.40.2700">
    <property type="match status" value="1"/>
</dbReference>
<protein>
    <submittedName>
        <fullName evidence="2">T9SS type B sorting domain-containing protein</fullName>
    </submittedName>
</protein>
<comment type="caution">
    <text evidence="2">The sequence shown here is derived from an EMBL/GenBank/DDBJ whole genome shotgun (WGS) entry which is preliminary data.</text>
</comment>
<dbReference type="Proteomes" id="UP001194729">
    <property type="component" value="Unassembled WGS sequence"/>
</dbReference>
<gene>
    <name evidence="2" type="ORF">FNJ87_14950</name>
</gene>
<dbReference type="Pfam" id="PF13585">
    <property type="entry name" value="CHU_C"/>
    <property type="match status" value="1"/>
</dbReference>
<reference evidence="2 3" key="1">
    <citation type="submission" date="2020-11" db="EMBL/GenBank/DDBJ databases">
        <title>P. mediterranea TC4 genome.</title>
        <authorList>
            <person name="Molmeret M."/>
        </authorList>
    </citation>
    <scope>NUCLEOTIDE SEQUENCE [LARGE SCALE GENOMIC DNA]</scope>
    <source>
        <strain evidence="2 3">TC4</strain>
    </source>
</reference>
<dbReference type="InterPro" id="IPR044023">
    <property type="entry name" value="Ig_7"/>
</dbReference>
<feature type="domain" description="Ig-like" evidence="1">
    <location>
        <begin position="338"/>
        <end position="404"/>
    </location>
</feature>
<dbReference type="Pfam" id="PF19081">
    <property type="entry name" value="Ig_7"/>
    <property type="match status" value="1"/>
</dbReference>
<keyword evidence="3" id="KW-1185">Reference proteome</keyword>
<accession>A0ABS0A8B1</accession>
<evidence type="ECO:0000313" key="2">
    <source>
        <dbReference type="EMBL" id="MBF4985570.1"/>
    </source>
</evidence>
<evidence type="ECO:0000259" key="1">
    <source>
        <dbReference type="Pfam" id="PF19081"/>
    </source>
</evidence>